<keyword evidence="4" id="KW-0727">SH2 domain</keyword>
<organism evidence="8 9">
    <name type="scientific">Acrobeloides nanus</name>
    <dbReference type="NCBI Taxonomy" id="290746"/>
    <lineage>
        <taxon>Eukaryota</taxon>
        <taxon>Metazoa</taxon>
        <taxon>Ecdysozoa</taxon>
        <taxon>Nematoda</taxon>
        <taxon>Chromadorea</taxon>
        <taxon>Rhabditida</taxon>
        <taxon>Tylenchina</taxon>
        <taxon>Cephalobomorpha</taxon>
        <taxon>Cephaloboidea</taxon>
        <taxon>Cephalobidae</taxon>
        <taxon>Acrobeloides</taxon>
    </lineage>
</organism>
<dbReference type="SMART" id="SM00404">
    <property type="entry name" value="PTPc_motif"/>
    <property type="match status" value="1"/>
</dbReference>
<proteinExistence type="predicted"/>
<feature type="region of interest" description="Disordered" evidence="5">
    <location>
        <begin position="334"/>
        <end position="355"/>
    </location>
</feature>
<keyword evidence="3" id="KW-0904">Protein phosphatase</keyword>
<reference evidence="9" key="1">
    <citation type="submission" date="2022-11" db="UniProtKB">
        <authorList>
            <consortium name="WormBaseParasite"/>
        </authorList>
    </citation>
    <scope>IDENTIFICATION</scope>
</reference>
<dbReference type="InterPro" id="IPR029021">
    <property type="entry name" value="Prot-tyrosine_phosphatase-like"/>
</dbReference>
<dbReference type="PROSITE" id="PS50056">
    <property type="entry name" value="TYR_PHOSPHATASE_2"/>
    <property type="match status" value="1"/>
</dbReference>
<dbReference type="PROSITE" id="PS00383">
    <property type="entry name" value="TYR_PHOSPHATASE_1"/>
    <property type="match status" value="1"/>
</dbReference>
<evidence type="ECO:0000259" key="7">
    <source>
        <dbReference type="PROSITE" id="PS50056"/>
    </source>
</evidence>
<evidence type="ECO:0000256" key="2">
    <source>
        <dbReference type="ARBA" id="ARBA00022801"/>
    </source>
</evidence>
<protein>
    <recommendedName>
        <fullName evidence="1">protein-tyrosine-phosphatase</fullName>
        <ecNumber evidence="1">3.1.3.48</ecNumber>
    </recommendedName>
</protein>
<feature type="domain" description="Tyrosine-protein phosphatase" evidence="6">
    <location>
        <begin position="44"/>
        <end position="327"/>
    </location>
</feature>
<dbReference type="InterPro" id="IPR016130">
    <property type="entry name" value="Tyr_Pase_AS"/>
</dbReference>
<keyword evidence="8" id="KW-1185">Reference proteome</keyword>
<evidence type="ECO:0000256" key="5">
    <source>
        <dbReference type="SAM" id="MobiDB-lite"/>
    </source>
</evidence>
<dbReference type="PANTHER" id="PTHR46257">
    <property type="entry name" value="TYROSINE-PROTEIN PHOSPHATASE CORKSCREW"/>
    <property type="match status" value="1"/>
</dbReference>
<dbReference type="GO" id="GO:0030154">
    <property type="term" value="P:cell differentiation"/>
    <property type="evidence" value="ECO:0007669"/>
    <property type="project" value="TreeGrafter"/>
</dbReference>
<evidence type="ECO:0000313" key="8">
    <source>
        <dbReference type="Proteomes" id="UP000887540"/>
    </source>
</evidence>
<name>A0A914EDI2_9BILA</name>
<dbReference type="AlphaFoldDB" id="A0A914EDI2"/>
<evidence type="ECO:0000259" key="6">
    <source>
        <dbReference type="PROSITE" id="PS50055"/>
    </source>
</evidence>
<dbReference type="EC" id="3.1.3.48" evidence="1"/>
<dbReference type="GO" id="GO:0000278">
    <property type="term" value="P:mitotic cell cycle"/>
    <property type="evidence" value="ECO:0007669"/>
    <property type="project" value="TreeGrafter"/>
</dbReference>
<dbReference type="Pfam" id="PF00102">
    <property type="entry name" value="Y_phosphatase"/>
    <property type="match status" value="1"/>
</dbReference>
<dbReference type="InterPro" id="IPR052123">
    <property type="entry name" value="Non-rcpt_Tyr_Phosphatase"/>
</dbReference>
<dbReference type="WBParaSite" id="ACRNAN_scaffold746.g22150.t2">
    <property type="protein sequence ID" value="ACRNAN_scaffold746.g22150.t2"/>
    <property type="gene ID" value="ACRNAN_scaffold746.g22150"/>
</dbReference>
<feature type="domain" description="Tyrosine specific protein phosphatases" evidence="7">
    <location>
        <begin position="240"/>
        <end position="318"/>
    </location>
</feature>
<feature type="region of interest" description="Disordered" evidence="5">
    <location>
        <begin position="424"/>
        <end position="465"/>
    </location>
</feature>
<dbReference type="GO" id="GO:0035556">
    <property type="term" value="P:intracellular signal transduction"/>
    <property type="evidence" value="ECO:0007669"/>
    <property type="project" value="TreeGrafter"/>
</dbReference>
<sequence>MQTNGTPINLGTFLHSTRFPAFLIEDRIEALKKMSRKGSDKDGITDEFEKLHREPESQLYISCKDGRKPENIFKNRFKNIVPYDHTRIKLDTEGKENVGDYINANLIEILSNDDKYIDFYGLKRKYISTQGCLENTVGDFWRMMWQERSQVIVMITKELERGRVKCYRYWPDPGIIMRSGIKDELIIENLEEQHFDHYIRRVFHLSKQAKDSENRIGPRKIYHYQFLCWADYECPTDSVEALMEEVNRCSENEVENNVGPTVVHCSAGIGRTGTYIVIDILINLIKRIGGHCPIDITKTVKMIREQRATMVQTEAQYRFIYQAIAAFIKLSKASDEERQRRNRSHASPLSSLPSTPLHQLKHLKLNGNISPCDLYHNITPSPTSLTTSPSSFPKHDSANMSSNLSPGTVGSLSFPPFLQQTETPIVLLPPPPPKKNFQQKKAQENVGTVLPEQHKAYMTPVDQNR</sequence>
<dbReference type="PANTHER" id="PTHR46257:SF3">
    <property type="entry name" value="TYROSINE-PROTEIN PHOSPHATASE CORKSCREW"/>
    <property type="match status" value="1"/>
</dbReference>
<dbReference type="PRINTS" id="PR00700">
    <property type="entry name" value="PRTYPHPHTASE"/>
</dbReference>
<evidence type="ECO:0000313" key="9">
    <source>
        <dbReference type="WBParaSite" id="ACRNAN_scaffold746.g22150.t2"/>
    </source>
</evidence>
<keyword evidence="2" id="KW-0378">Hydrolase</keyword>
<dbReference type="SMART" id="SM00194">
    <property type="entry name" value="PTPc"/>
    <property type="match status" value="1"/>
</dbReference>
<evidence type="ECO:0000256" key="4">
    <source>
        <dbReference type="ARBA" id="ARBA00022999"/>
    </source>
</evidence>
<dbReference type="GO" id="GO:0001784">
    <property type="term" value="F:phosphotyrosine residue binding"/>
    <property type="evidence" value="ECO:0007669"/>
    <property type="project" value="TreeGrafter"/>
</dbReference>
<dbReference type="SUPFAM" id="SSF52799">
    <property type="entry name" value="(Phosphotyrosine protein) phosphatases II"/>
    <property type="match status" value="1"/>
</dbReference>
<dbReference type="GO" id="GO:0005737">
    <property type="term" value="C:cytoplasm"/>
    <property type="evidence" value="ECO:0007669"/>
    <property type="project" value="TreeGrafter"/>
</dbReference>
<dbReference type="PROSITE" id="PS50055">
    <property type="entry name" value="TYR_PHOSPHATASE_PTP"/>
    <property type="match status" value="1"/>
</dbReference>
<dbReference type="Proteomes" id="UP000887540">
    <property type="component" value="Unplaced"/>
</dbReference>
<evidence type="ECO:0000256" key="1">
    <source>
        <dbReference type="ARBA" id="ARBA00013064"/>
    </source>
</evidence>
<dbReference type="InterPro" id="IPR003595">
    <property type="entry name" value="Tyr_Pase_cat"/>
</dbReference>
<dbReference type="InterPro" id="IPR000387">
    <property type="entry name" value="Tyr_Pase_dom"/>
</dbReference>
<evidence type="ECO:0000256" key="3">
    <source>
        <dbReference type="ARBA" id="ARBA00022912"/>
    </source>
</evidence>
<accession>A0A914EDI2</accession>
<dbReference type="GO" id="GO:0004726">
    <property type="term" value="F:non-membrane spanning protein tyrosine phosphatase activity"/>
    <property type="evidence" value="ECO:0007669"/>
    <property type="project" value="TreeGrafter"/>
</dbReference>
<dbReference type="InterPro" id="IPR000242">
    <property type="entry name" value="PTP_cat"/>
</dbReference>
<dbReference type="Gene3D" id="3.90.190.10">
    <property type="entry name" value="Protein tyrosine phosphatase superfamily"/>
    <property type="match status" value="1"/>
</dbReference>